<protein>
    <submittedName>
        <fullName evidence="1">Uncharacterized protein</fullName>
    </submittedName>
</protein>
<keyword evidence="2" id="KW-1185">Reference proteome</keyword>
<evidence type="ECO:0000313" key="1">
    <source>
        <dbReference type="EMBL" id="KAK6740676.1"/>
    </source>
</evidence>
<name>A0ABR1CQQ0_NECAM</name>
<dbReference type="EMBL" id="JAVFWL010000003">
    <property type="protein sequence ID" value="KAK6740676.1"/>
    <property type="molecule type" value="Genomic_DNA"/>
</dbReference>
<dbReference type="Proteomes" id="UP001303046">
    <property type="component" value="Unassembled WGS sequence"/>
</dbReference>
<proteinExistence type="predicted"/>
<comment type="caution">
    <text evidence="1">The sequence shown here is derived from an EMBL/GenBank/DDBJ whole genome shotgun (WGS) entry which is preliminary data.</text>
</comment>
<organism evidence="1 2">
    <name type="scientific">Necator americanus</name>
    <name type="common">Human hookworm</name>
    <dbReference type="NCBI Taxonomy" id="51031"/>
    <lineage>
        <taxon>Eukaryota</taxon>
        <taxon>Metazoa</taxon>
        <taxon>Ecdysozoa</taxon>
        <taxon>Nematoda</taxon>
        <taxon>Chromadorea</taxon>
        <taxon>Rhabditida</taxon>
        <taxon>Rhabditina</taxon>
        <taxon>Rhabditomorpha</taxon>
        <taxon>Strongyloidea</taxon>
        <taxon>Ancylostomatidae</taxon>
        <taxon>Bunostominae</taxon>
        <taxon>Necator</taxon>
    </lineage>
</organism>
<sequence length="197" mass="22021">MQSSLSAMTGFDAVGVRNQPLLDVPPPLPPRLYCTTSTSQCHFEPSSSRASSHQQVATKCIDEYHLFPCARNVPHSDFDANSVGFVDIQELRELDDSDGVSLTSLPVPVRPRTRKRKPLDSLRKLIPECCRTSRRYGTLNSAIKNSTQDHNCLEIGLSRKSSAFYHDSSSVVLPCPPPTKKRSFQKTFQKFMFCGSR</sequence>
<evidence type="ECO:0000313" key="2">
    <source>
        <dbReference type="Proteomes" id="UP001303046"/>
    </source>
</evidence>
<accession>A0ABR1CQQ0</accession>
<gene>
    <name evidence="1" type="primary">Necator_chrIII.g9636</name>
    <name evidence="1" type="ORF">RB195_008871</name>
</gene>
<reference evidence="1 2" key="1">
    <citation type="submission" date="2023-08" db="EMBL/GenBank/DDBJ databases">
        <title>A Necator americanus chromosomal reference genome.</title>
        <authorList>
            <person name="Ilik V."/>
            <person name="Petrzelkova K.J."/>
            <person name="Pardy F."/>
            <person name="Fuh T."/>
            <person name="Niatou-Singa F.S."/>
            <person name="Gouil Q."/>
            <person name="Baker L."/>
            <person name="Ritchie M.E."/>
            <person name="Jex A.R."/>
            <person name="Gazzola D."/>
            <person name="Li H."/>
            <person name="Toshio Fujiwara R."/>
            <person name="Zhan B."/>
            <person name="Aroian R.V."/>
            <person name="Pafco B."/>
            <person name="Schwarz E.M."/>
        </authorList>
    </citation>
    <scope>NUCLEOTIDE SEQUENCE [LARGE SCALE GENOMIC DNA]</scope>
    <source>
        <strain evidence="1 2">Aroian</strain>
        <tissue evidence="1">Whole animal</tissue>
    </source>
</reference>